<proteinExistence type="inferred from homology"/>
<gene>
    <name evidence="5" type="ORF">ASTO00021_LOCUS12783</name>
</gene>
<dbReference type="SUPFAM" id="SSF52540">
    <property type="entry name" value="P-loop containing nucleoside triphosphate hydrolases"/>
    <property type="match status" value="1"/>
</dbReference>
<dbReference type="SMART" id="SM00382">
    <property type="entry name" value="AAA"/>
    <property type="match status" value="1"/>
</dbReference>
<dbReference type="InterPro" id="IPR003959">
    <property type="entry name" value="ATPase_AAA_core"/>
</dbReference>
<dbReference type="CDD" id="cd19481">
    <property type="entry name" value="RecA-like_protease"/>
    <property type="match status" value="1"/>
</dbReference>
<dbReference type="GO" id="GO:0005524">
    <property type="term" value="F:ATP binding"/>
    <property type="evidence" value="ECO:0007669"/>
    <property type="project" value="UniProtKB-KW"/>
</dbReference>
<dbReference type="InterPro" id="IPR003593">
    <property type="entry name" value="AAA+_ATPase"/>
</dbReference>
<dbReference type="GO" id="GO:0016887">
    <property type="term" value="F:ATP hydrolysis activity"/>
    <property type="evidence" value="ECO:0007669"/>
    <property type="project" value="InterPro"/>
</dbReference>
<evidence type="ECO:0000313" key="5">
    <source>
        <dbReference type="EMBL" id="CAE0442673.1"/>
    </source>
</evidence>
<keyword evidence="3" id="KW-0067">ATP-binding</keyword>
<name>A0A7S3PL18_9STRA</name>
<dbReference type="Pfam" id="PF00004">
    <property type="entry name" value="AAA"/>
    <property type="match status" value="1"/>
</dbReference>
<accession>A0A7S3PL18</accession>
<dbReference type="EMBL" id="HBIN01016790">
    <property type="protein sequence ID" value="CAE0442673.1"/>
    <property type="molecule type" value="Transcribed_RNA"/>
</dbReference>
<evidence type="ECO:0000256" key="2">
    <source>
        <dbReference type="ARBA" id="ARBA00022741"/>
    </source>
</evidence>
<dbReference type="Gene3D" id="3.40.50.300">
    <property type="entry name" value="P-loop containing nucleotide triphosphate hydrolases"/>
    <property type="match status" value="1"/>
</dbReference>
<dbReference type="PANTHER" id="PTHR23073">
    <property type="entry name" value="26S PROTEASOME REGULATORY SUBUNIT"/>
    <property type="match status" value="1"/>
</dbReference>
<feature type="domain" description="AAA+ ATPase" evidence="4">
    <location>
        <begin position="160"/>
        <end position="297"/>
    </location>
</feature>
<evidence type="ECO:0000256" key="3">
    <source>
        <dbReference type="ARBA" id="ARBA00022840"/>
    </source>
</evidence>
<organism evidence="5">
    <name type="scientific">Aplanochytrium stocchinoi</name>
    <dbReference type="NCBI Taxonomy" id="215587"/>
    <lineage>
        <taxon>Eukaryota</taxon>
        <taxon>Sar</taxon>
        <taxon>Stramenopiles</taxon>
        <taxon>Bigyra</taxon>
        <taxon>Labyrinthulomycetes</taxon>
        <taxon>Thraustochytrida</taxon>
        <taxon>Thraustochytriidae</taxon>
        <taxon>Aplanochytrium</taxon>
    </lineage>
</organism>
<evidence type="ECO:0000256" key="1">
    <source>
        <dbReference type="ARBA" id="ARBA00006914"/>
    </source>
</evidence>
<reference evidence="5" key="1">
    <citation type="submission" date="2021-01" db="EMBL/GenBank/DDBJ databases">
        <authorList>
            <person name="Corre E."/>
            <person name="Pelletier E."/>
            <person name="Niang G."/>
            <person name="Scheremetjew M."/>
            <person name="Finn R."/>
            <person name="Kale V."/>
            <person name="Holt S."/>
            <person name="Cochrane G."/>
            <person name="Meng A."/>
            <person name="Brown T."/>
            <person name="Cohen L."/>
        </authorList>
    </citation>
    <scope>NUCLEOTIDE SEQUENCE</scope>
    <source>
        <strain evidence="5">GSBS06</strain>
    </source>
</reference>
<sequence>MDNSAYTLALAYEDGTGSVLLKAPNYRTEEWGELMFFKDGAVTSNEVDSIVRAYETSVGMSITSRSHAGVARGPFLPTDQLPHANRDTDTGSSHEKLMQLGARVYLPNSTKNDEGMNWNCLAGYENVKRDVEDTILLAVKHPEMYTQIAKATRDRFEMNKPRAVLFEGPPGCGKTTCARIISSIADMPMVYIPVEAIMSKYYGESENRLSEIFKLCEDLGPCIIFLDEIDSLATTRSTSNMHEATRRILSVLLRTLDGFEDKGEKRSVLVAATNRKKDLDPALISRFSLSVHFELPDVKTRAAIFKCYAKQLSEKDRLSLAQQAIHFSGRDIKDVCELAERRWASKRIRKTESALNSVTPTLEEYHLAIKDRLLGFEPYESNNMEY</sequence>
<dbReference type="InterPro" id="IPR027417">
    <property type="entry name" value="P-loop_NTPase"/>
</dbReference>
<evidence type="ECO:0000259" key="4">
    <source>
        <dbReference type="SMART" id="SM00382"/>
    </source>
</evidence>
<keyword evidence="2" id="KW-0547">Nucleotide-binding</keyword>
<dbReference type="AlphaFoldDB" id="A0A7S3PL18"/>
<comment type="similarity">
    <text evidence="1">Belongs to the AAA ATPase family.</text>
</comment>
<protein>
    <recommendedName>
        <fullName evidence="4">AAA+ ATPase domain-containing protein</fullName>
    </recommendedName>
</protein>
<dbReference type="InterPro" id="IPR050221">
    <property type="entry name" value="26S_Proteasome_ATPase"/>
</dbReference>